<reference evidence="1 2" key="1">
    <citation type="submission" date="2024-09" db="EMBL/GenBank/DDBJ databases">
        <authorList>
            <person name="Sun Q."/>
            <person name="Mori K."/>
        </authorList>
    </citation>
    <scope>NUCLEOTIDE SEQUENCE [LARGE SCALE GENOMIC DNA]</scope>
    <source>
        <strain evidence="1 2">CECT 8365</strain>
    </source>
</reference>
<dbReference type="InterPro" id="IPR045538">
    <property type="entry name" value="CIS_TMP"/>
</dbReference>
<dbReference type="RefSeq" id="WP_278010212.1">
    <property type="nucleotide sequence ID" value="NZ_CP121112.1"/>
</dbReference>
<dbReference type="Pfam" id="PF19268">
    <property type="entry name" value="CIS_TMP"/>
    <property type="match status" value="1"/>
</dbReference>
<organism evidence="1 2">
    <name type="scientific">Flavobacterium gyeonganense</name>
    <dbReference type="NCBI Taxonomy" id="1310418"/>
    <lineage>
        <taxon>Bacteria</taxon>
        <taxon>Pseudomonadati</taxon>
        <taxon>Bacteroidota</taxon>
        <taxon>Flavobacteriia</taxon>
        <taxon>Flavobacteriales</taxon>
        <taxon>Flavobacteriaceae</taxon>
        <taxon>Flavobacterium</taxon>
    </lineage>
</organism>
<evidence type="ECO:0000313" key="1">
    <source>
        <dbReference type="EMBL" id="MFB9109409.1"/>
    </source>
</evidence>
<keyword evidence="2" id="KW-1185">Reference proteome</keyword>
<accession>A0ABV5HBY3</accession>
<proteinExistence type="predicted"/>
<name>A0ABV5HBY3_9FLAO</name>
<dbReference type="EMBL" id="JBHMFE010000015">
    <property type="protein sequence ID" value="MFB9109409.1"/>
    <property type="molecule type" value="Genomic_DNA"/>
</dbReference>
<evidence type="ECO:0000313" key="2">
    <source>
        <dbReference type="Proteomes" id="UP001589562"/>
    </source>
</evidence>
<gene>
    <name evidence="1" type="ORF">ACFFVK_12550</name>
</gene>
<dbReference type="Proteomes" id="UP001589562">
    <property type="component" value="Unassembled WGS sequence"/>
</dbReference>
<comment type="caution">
    <text evidence="1">The sequence shown here is derived from an EMBL/GenBank/DDBJ whole genome shotgun (WGS) entry which is preliminary data.</text>
</comment>
<protein>
    <submittedName>
        <fullName evidence="1">Contractile injection system tape measure protein</fullName>
    </submittedName>
</protein>
<sequence length="495" mass="58474">MTQNSHSIQKVFLEIDTSSMVMANSIKNSLAMFLQNEIFPLLEKYFNSIKNIENQIIQIEKLEILIDSDTEKKDILFSNSETKNDIKKQIEREIQKFINDAEKNSKNGQKNELEWKSISSKDKQIKTLLYFIENGSMPWWISKEEEIIFFKELNFNSLQNENFSALFRKLIHQEKVQKRIINQFSNQEIALLSTTFLKSETQQKPISTNRLLPLLNQKTHRFKVLFWQSVFDFWIEKKPIHLIKFYHQEQALFLSKEISFNLFFENIKLLVPLDFTNEEIIQMKTDYLTSEKEKTIAKSDSDSKKDKPEPKSILINEEVIIEDNHQDDDNGSKSCYVQNAGLIILHPFFKEMLKSCDLMDDNNTLLNKELAAHILHYAATKKENDYEHSMLFEKFLCGIPLHESIQRKIKIEDKHKKQVEEMLDSVVLHWSALKNTSTAVLRSEFLQREGKLDLSESNPKLFIERKTQDLLLEKIPWNISIVKIPWIQKLIYTQW</sequence>